<evidence type="ECO:0000313" key="3">
    <source>
        <dbReference type="EMBL" id="EFX40541.1"/>
    </source>
</evidence>
<dbReference type="Proteomes" id="UP000010304">
    <property type="component" value="Unassembled WGS sequence"/>
</dbReference>
<evidence type="ECO:0000259" key="1">
    <source>
        <dbReference type="Pfam" id="PF01408"/>
    </source>
</evidence>
<dbReference type="HOGENOM" id="CLU_023194_7_0_9"/>
<reference evidence="3 4" key="1">
    <citation type="submission" date="2010-12" db="EMBL/GenBank/DDBJ databases">
        <authorList>
            <person name="Muzny D."/>
            <person name="Qin X."/>
            <person name="Deng J."/>
            <person name="Jiang H."/>
            <person name="Liu Y."/>
            <person name="Qu J."/>
            <person name="Song X.-Z."/>
            <person name="Zhang L."/>
            <person name="Thornton R."/>
            <person name="Coyle M."/>
            <person name="Francisco L."/>
            <person name="Jackson L."/>
            <person name="Javaid M."/>
            <person name="Korchina V."/>
            <person name="Kovar C."/>
            <person name="Mata R."/>
            <person name="Mathew T."/>
            <person name="Ngo R."/>
            <person name="Nguyen L."/>
            <person name="Nguyen N."/>
            <person name="Okwuonu G."/>
            <person name="Ongeri F."/>
            <person name="Pham C."/>
            <person name="Simmons D."/>
            <person name="Wilczek-Boney K."/>
            <person name="Hale W."/>
            <person name="Jakkamsetti A."/>
            <person name="Pham P."/>
            <person name="Ruth R."/>
            <person name="San Lucas F."/>
            <person name="Warren J."/>
            <person name="Zhang J."/>
            <person name="Zhao Z."/>
            <person name="Zhou C."/>
            <person name="Zhu D."/>
            <person name="Lee S."/>
            <person name="Bess C."/>
            <person name="Blankenburg K."/>
            <person name="Forbes L."/>
            <person name="Fu Q."/>
            <person name="Gubbala S."/>
            <person name="Hirani K."/>
            <person name="Jayaseelan J.C."/>
            <person name="Lara F."/>
            <person name="Munidasa M."/>
            <person name="Palculict T."/>
            <person name="Patil S."/>
            <person name="Pu L.-L."/>
            <person name="Saada N."/>
            <person name="Tang L."/>
            <person name="Weissenberger G."/>
            <person name="Zhu Y."/>
            <person name="Hemphill L."/>
            <person name="Shang Y."/>
            <person name="Youmans B."/>
            <person name="Ayvaz T."/>
            <person name="Ross M."/>
            <person name="Santibanez J."/>
            <person name="Aqrawi P."/>
            <person name="Gross S."/>
            <person name="Joshi V."/>
            <person name="Fowler G."/>
            <person name="Nazareth L."/>
            <person name="Reid J."/>
            <person name="Worley K."/>
            <person name="Petrosino J."/>
            <person name="Highlander S."/>
            <person name="Gibbs R."/>
        </authorList>
    </citation>
    <scope>NUCLEOTIDE SEQUENCE [LARGE SCALE GENOMIC DNA]</scope>
    <source>
        <strain evidence="3 4">ATCC 700780</strain>
    </source>
</reference>
<dbReference type="Pfam" id="PF22725">
    <property type="entry name" value="GFO_IDH_MocA_C3"/>
    <property type="match status" value="1"/>
</dbReference>
<sequence length="325" mass="36471">MLKLGIIGTGAISHHFIEAAHTSGEYQLVAVYSRKIETAERFASQYSNVTLFDQLDEFFKHPFDVVYVASPNSLHYSQAKVALSAGKHVVLEKPAVTQPHEWQELIEVAQENQRFIFEAARNYHEYAFATIKNFLADKHVLGADFNYAKYSSKMPNLLAGDTPNVFSDRFAGGALMDLGIYPLYAAVCLFGKPTRATYQAQKLDNSIDLNGDGILSYPNYQVHIKAGKNITSNLPCEIYTTDGTLTLNTIEHVQSATFTDHQGNEVQLPIQQAPHTMTEEVDAFAHMINQPDQTLYQQWLTDATDVHQVLYAMRQDAGIRFEAEK</sequence>
<dbReference type="SUPFAM" id="SSF51735">
    <property type="entry name" value="NAD(P)-binding Rossmann-fold domains"/>
    <property type="match status" value="1"/>
</dbReference>
<comment type="caution">
    <text evidence="3">The sequence shown here is derived from an EMBL/GenBank/DDBJ whole genome shotgun (WGS) entry which is preliminary data.</text>
</comment>
<dbReference type="InterPro" id="IPR036291">
    <property type="entry name" value="NAD(P)-bd_dom_sf"/>
</dbReference>
<dbReference type="PANTHER" id="PTHR43054:SF1">
    <property type="entry name" value="SCYLLO-INOSITOL 2-DEHYDROGENASE (NADP(+)) IOLU"/>
    <property type="match status" value="1"/>
</dbReference>
<dbReference type="SUPFAM" id="SSF55347">
    <property type="entry name" value="Glyceraldehyde-3-phosphate dehydrogenase-like, C-terminal domain"/>
    <property type="match status" value="1"/>
</dbReference>
<dbReference type="GO" id="GO:0000166">
    <property type="term" value="F:nucleotide binding"/>
    <property type="evidence" value="ECO:0007669"/>
    <property type="project" value="InterPro"/>
</dbReference>
<dbReference type="eggNOG" id="COG0673">
    <property type="taxonomic scope" value="Bacteria"/>
</dbReference>
<dbReference type="RefSeq" id="WP_006145668.1">
    <property type="nucleotide sequence ID" value="NZ_GL732463.1"/>
</dbReference>
<name>E8KBP3_9STRE</name>
<dbReference type="Gene3D" id="3.40.50.720">
    <property type="entry name" value="NAD(P)-binding Rossmann-like Domain"/>
    <property type="match status" value="1"/>
</dbReference>
<dbReference type="EMBL" id="AEVF01000010">
    <property type="protein sequence ID" value="EFX40541.1"/>
    <property type="molecule type" value="Genomic_DNA"/>
</dbReference>
<evidence type="ECO:0000259" key="2">
    <source>
        <dbReference type="Pfam" id="PF22725"/>
    </source>
</evidence>
<proteinExistence type="predicted"/>
<evidence type="ECO:0000313" key="4">
    <source>
        <dbReference type="Proteomes" id="UP000010304"/>
    </source>
</evidence>
<protein>
    <submittedName>
        <fullName evidence="3">Oxidoreductase, NAD-binding domain protein</fullName>
    </submittedName>
</protein>
<accession>E8KBP3</accession>
<dbReference type="Gene3D" id="3.30.360.10">
    <property type="entry name" value="Dihydrodipicolinate Reductase, domain 2"/>
    <property type="match status" value="1"/>
</dbReference>
<dbReference type="PANTHER" id="PTHR43054">
    <property type="match status" value="1"/>
</dbReference>
<dbReference type="InterPro" id="IPR055170">
    <property type="entry name" value="GFO_IDH_MocA-like_dom"/>
</dbReference>
<dbReference type="OrthoDB" id="9815825at2"/>
<dbReference type="STRING" id="888746.HMPREF9180_0898"/>
<dbReference type="InterPro" id="IPR000683">
    <property type="entry name" value="Gfo/Idh/MocA-like_OxRdtase_N"/>
</dbReference>
<dbReference type="AlphaFoldDB" id="E8KBP3"/>
<feature type="domain" description="GFO/IDH/MocA-like oxidoreductase" evidence="2">
    <location>
        <begin position="162"/>
        <end position="245"/>
    </location>
</feature>
<organism evidence="3 4">
    <name type="scientific">Streptococcus peroris ATCC 700780</name>
    <dbReference type="NCBI Taxonomy" id="888746"/>
    <lineage>
        <taxon>Bacteria</taxon>
        <taxon>Bacillati</taxon>
        <taxon>Bacillota</taxon>
        <taxon>Bacilli</taxon>
        <taxon>Lactobacillales</taxon>
        <taxon>Streptococcaceae</taxon>
        <taxon>Streptococcus</taxon>
    </lineage>
</organism>
<keyword evidence="4" id="KW-1185">Reference proteome</keyword>
<feature type="domain" description="Gfo/Idh/MocA-like oxidoreductase N-terminal" evidence="1">
    <location>
        <begin position="3"/>
        <end position="116"/>
    </location>
</feature>
<dbReference type="Pfam" id="PF01408">
    <property type="entry name" value="GFO_IDH_MocA"/>
    <property type="match status" value="1"/>
</dbReference>
<gene>
    <name evidence="3" type="ORF">HMPREF9180_0898</name>
</gene>